<evidence type="ECO:0000256" key="1">
    <source>
        <dbReference type="ARBA" id="ARBA00004141"/>
    </source>
</evidence>
<keyword evidence="5 7" id="KW-0472">Membrane</keyword>
<evidence type="ECO:0000256" key="3">
    <source>
        <dbReference type="ARBA" id="ARBA00022692"/>
    </source>
</evidence>
<name>A0A8J3R029_9ACTN</name>
<feature type="transmembrane region" description="Helical" evidence="7">
    <location>
        <begin position="137"/>
        <end position="158"/>
    </location>
</feature>
<dbReference type="PANTHER" id="PTHR38459">
    <property type="entry name" value="PROPHAGE BACTOPRENOL-LINKED GLUCOSE TRANSLOCASE HOMOLOG"/>
    <property type="match status" value="1"/>
</dbReference>
<evidence type="ECO:0000313" key="9">
    <source>
        <dbReference type="EMBL" id="GIH19073.1"/>
    </source>
</evidence>
<keyword evidence="4 7" id="KW-1133">Transmembrane helix</keyword>
<keyword evidence="10" id="KW-1185">Reference proteome</keyword>
<feature type="region of interest" description="Disordered" evidence="6">
    <location>
        <begin position="171"/>
        <end position="195"/>
    </location>
</feature>
<accession>A0A8J3R029</accession>
<evidence type="ECO:0000256" key="4">
    <source>
        <dbReference type="ARBA" id="ARBA00022989"/>
    </source>
</evidence>
<evidence type="ECO:0000256" key="2">
    <source>
        <dbReference type="ARBA" id="ARBA00009399"/>
    </source>
</evidence>
<comment type="subcellular location">
    <subcellularLocation>
        <location evidence="1">Membrane</location>
        <topology evidence="1">Multi-pass membrane protein</topology>
    </subcellularLocation>
</comment>
<dbReference type="Proteomes" id="UP000642748">
    <property type="component" value="Unassembled WGS sequence"/>
</dbReference>
<feature type="transmembrane region" description="Helical" evidence="7">
    <location>
        <begin position="63"/>
        <end position="80"/>
    </location>
</feature>
<evidence type="ECO:0000256" key="7">
    <source>
        <dbReference type="SAM" id="Phobius"/>
    </source>
</evidence>
<sequence>MRSYTAMVPVTDALLNKLPRPLRELLRRHNELIKFMLVGGTTFIIDTAIFLGLKSTLLESKPLTAKVISTTVATVVSYILSRQWSFRTRGGRANHHEALLFFLISAIGVGVTVLPLGLSRYVLHLDTPNVSRVTQEIADFVSAQILGTLLAMVFRFWAFRRFVFPHANARPRDRGELEPEGGEVPAGRRLEEADLPDLDSVDLTAAELLGDPWPVPDNKRPETAGELLDSDTEDPLSTHS</sequence>
<evidence type="ECO:0000259" key="8">
    <source>
        <dbReference type="Pfam" id="PF04138"/>
    </source>
</evidence>
<gene>
    <name evidence="9" type="ORF">Raf01_72450</name>
</gene>
<dbReference type="Pfam" id="PF04138">
    <property type="entry name" value="GtrA_DPMS_TM"/>
    <property type="match status" value="1"/>
</dbReference>
<protein>
    <recommendedName>
        <fullName evidence="8">GtrA/DPMS transmembrane domain-containing protein</fullName>
    </recommendedName>
</protein>
<proteinExistence type="inferred from homology"/>
<dbReference type="GO" id="GO:0005886">
    <property type="term" value="C:plasma membrane"/>
    <property type="evidence" value="ECO:0007669"/>
    <property type="project" value="TreeGrafter"/>
</dbReference>
<feature type="region of interest" description="Disordered" evidence="6">
    <location>
        <begin position="209"/>
        <end position="240"/>
    </location>
</feature>
<evidence type="ECO:0000313" key="10">
    <source>
        <dbReference type="Proteomes" id="UP000642748"/>
    </source>
</evidence>
<feature type="transmembrane region" description="Helical" evidence="7">
    <location>
        <begin position="100"/>
        <end position="117"/>
    </location>
</feature>
<feature type="transmembrane region" description="Helical" evidence="7">
    <location>
        <begin position="32"/>
        <end position="51"/>
    </location>
</feature>
<evidence type="ECO:0000256" key="5">
    <source>
        <dbReference type="ARBA" id="ARBA00023136"/>
    </source>
</evidence>
<feature type="domain" description="GtrA/DPMS transmembrane" evidence="8">
    <location>
        <begin position="34"/>
        <end position="164"/>
    </location>
</feature>
<dbReference type="PANTHER" id="PTHR38459:SF1">
    <property type="entry name" value="PROPHAGE BACTOPRENOL-LINKED GLUCOSE TRANSLOCASE HOMOLOG"/>
    <property type="match status" value="1"/>
</dbReference>
<dbReference type="AlphaFoldDB" id="A0A8J3R029"/>
<dbReference type="GO" id="GO:0000271">
    <property type="term" value="P:polysaccharide biosynthetic process"/>
    <property type="evidence" value="ECO:0007669"/>
    <property type="project" value="InterPro"/>
</dbReference>
<comment type="similarity">
    <text evidence="2">Belongs to the GtrA family.</text>
</comment>
<keyword evidence="3 7" id="KW-0812">Transmembrane</keyword>
<reference evidence="9" key="1">
    <citation type="submission" date="2021-01" db="EMBL/GenBank/DDBJ databases">
        <title>Whole genome shotgun sequence of Rugosimonospora africana NBRC 104875.</title>
        <authorList>
            <person name="Komaki H."/>
            <person name="Tamura T."/>
        </authorList>
    </citation>
    <scope>NUCLEOTIDE SEQUENCE</scope>
    <source>
        <strain evidence="9">NBRC 104875</strain>
    </source>
</reference>
<dbReference type="EMBL" id="BONZ01000076">
    <property type="protein sequence ID" value="GIH19073.1"/>
    <property type="molecule type" value="Genomic_DNA"/>
</dbReference>
<dbReference type="InterPro" id="IPR051401">
    <property type="entry name" value="GtrA_CellWall_Glycosyl"/>
</dbReference>
<dbReference type="InterPro" id="IPR007267">
    <property type="entry name" value="GtrA_DPMS_TM"/>
</dbReference>
<comment type="caution">
    <text evidence="9">The sequence shown here is derived from an EMBL/GenBank/DDBJ whole genome shotgun (WGS) entry which is preliminary data.</text>
</comment>
<organism evidence="9 10">
    <name type="scientific">Rugosimonospora africana</name>
    <dbReference type="NCBI Taxonomy" id="556532"/>
    <lineage>
        <taxon>Bacteria</taxon>
        <taxon>Bacillati</taxon>
        <taxon>Actinomycetota</taxon>
        <taxon>Actinomycetes</taxon>
        <taxon>Micromonosporales</taxon>
        <taxon>Micromonosporaceae</taxon>
        <taxon>Rugosimonospora</taxon>
    </lineage>
</organism>
<evidence type="ECO:0000256" key="6">
    <source>
        <dbReference type="SAM" id="MobiDB-lite"/>
    </source>
</evidence>